<dbReference type="Pfam" id="PF25036">
    <property type="entry name" value="VPS13_VAB"/>
    <property type="match status" value="1"/>
</dbReference>
<dbReference type="GO" id="GO:0006623">
    <property type="term" value="P:protein targeting to vacuole"/>
    <property type="evidence" value="ECO:0007669"/>
    <property type="project" value="TreeGrafter"/>
</dbReference>
<dbReference type="EMBL" id="LR824538">
    <property type="protein sequence ID" value="CAH1646367.1"/>
    <property type="molecule type" value="Genomic_DNA"/>
</dbReference>
<feature type="compositionally biased region" description="Basic residues" evidence="1">
    <location>
        <begin position="981"/>
        <end position="996"/>
    </location>
</feature>
<accession>A0A9P0IID2</accession>
<reference evidence="3" key="1">
    <citation type="submission" date="2022-02" db="EMBL/GenBank/DDBJ databases">
        <authorList>
            <person name="King R."/>
        </authorList>
    </citation>
    <scope>NUCLEOTIDE SEQUENCE</scope>
</reference>
<dbReference type="PANTHER" id="PTHR16166:SF141">
    <property type="entry name" value="INTERMEMBRANE LIPID TRANSFER PROTEIN VPS13D"/>
    <property type="match status" value="1"/>
</dbReference>
<organism evidence="3 4">
    <name type="scientific">Spodoptera littoralis</name>
    <name type="common">Egyptian cotton leafworm</name>
    <dbReference type="NCBI Taxonomy" id="7109"/>
    <lineage>
        <taxon>Eukaryota</taxon>
        <taxon>Metazoa</taxon>
        <taxon>Ecdysozoa</taxon>
        <taxon>Arthropoda</taxon>
        <taxon>Hexapoda</taxon>
        <taxon>Insecta</taxon>
        <taxon>Pterygota</taxon>
        <taxon>Neoptera</taxon>
        <taxon>Endopterygota</taxon>
        <taxon>Lepidoptera</taxon>
        <taxon>Glossata</taxon>
        <taxon>Ditrysia</taxon>
        <taxon>Noctuoidea</taxon>
        <taxon>Noctuidae</taxon>
        <taxon>Amphipyrinae</taxon>
        <taxon>Spodoptera</taxon>
    </lineage>
</organism>
<feature type="domain" description="Vacuolar protein sorting-associated protein 13 VPS13 adaptor binding" evidence="2">
    <location>
        <begin position="209"/>
        <end position="767"/>
    </location>
</feature>
<feature type="region of interest" description="Disordered" evidence="1">
    <location>
        <begin position="981"/>
        <end position="1001"/>
    </location>
</feature>
<name>A0A9P0IID2_SPOLI</name>
<dbReference type="AlphaFoldDB" id="A0A9P0IID2"/>
<dbReference type="PANTHER" id="PTHR16166">
    <property type="entry name" value="VACUOLAR PROTEIN SORTING-ASSOCIATED PROTEIN VPS13"/>
    <property type="match status" value="1"/>
</dbReference>
<sequence length="1185" mass="128133">MLVSTPAGPGGALVGRGAATGGGPRGSGAGGGRLGALLTVDYYNRTLSGWEPVVEPWRFETSWEYTLTSELSLGRVQMEVASTEVLNTNITSSLIELAELVRANWTADYYAPQSSATQEQSPKGSPSGHRRRSPFVPYALRNHTGHRLLFTTLVTTSDELREQTSWSGPDDSWMMVRAGDTEPFSFGQRRGRRRGRAGGAAPGQNAALNQLALRLDGWSPPDPVCVDRVGVFFRNLTHTKSGAEARIVFEVSLEGSARKLVTVRSALQLVNKLPHPVEVRVDHAPSAAAWSGGSVRTAQVGAGATWAAPLSAQPAALWTRPLLRAQAAPPAPSPAPIDWRNAPGDRALLHYECRAPPDHVYRFCCVIVRERFPPDRGTPIAGHTLTLVPALRLENLLPLELQYRACPAVPGTTTVNASGNIPPGDTMPFHEVNVEEGVELSVKLEGFGWSTALVVCGAGGAGGAGSGAAVGGGGGGSFTARLKLRDSRARRLYLNARVTVKKTDGIKVSLSAPYWLVNHTGLPLVVRAEGAATEAAGQFDEHELARMVQPLLFSFAEADGGPTISARIGRGLPGTPEWCSPFGLGVGVAVKKLEVRGEGEGGAGERVFAVGVRVRAGRGRYRHTNIATFSPRYQLHNNTSHHLQFAQKCCATTLNDPGAVATHVAAVAGCSLPWHWARWDREHWLCVRVLAPAPPAAPRTQWSGGFRVDAPRTLHVACREPGGGYQFVRVEVVAQGATMFVVLTDAECAPPPLRIDNYSPVSIMFHQVGCGEECVVGAHGRARWALPEPEAARALALRAPGGPRTQLALDTLPAQHQLLYQNFIYVAFSATQHTGEGGQQAVDDSVLVLEVPLGTTRVVLARKRYGDRSQLWRRGPNEQLIHEGSSPPQPTDALLSDEAPLSPHAMVLDIEDAAPRPGRASALVLRRADPRRASTQAWRLLRPAAWPARTPTCACSPTDSPSWRSHPVLESSWGYRRRGARAGLRRRRSRRSKQCRGTRCGPAPAAWTSRCAPMDPRGSSRSTTTRSLYVLRARTPRPRARTQCRVCRRRAGWRARRTRTRRARARARGGAAGGSGACACRWRGCRCRWCRARRPPSWCTRCSTPCCWSWRCSRAAWRWRSPCRTCSGTTSCWARRAPCCCTACRSGAGRGAGPGAGRCRRYTPPWSCSARPPSGTTRTSLNISS</sequence>
<proteinExistence type="predicted"/>
<feature type="region of interest" description="Disordered" evidence="1">
    <location>
        <begin position="112"/>
        <end position="134"/>
    </location>
</feature>
<dbReference type="InterPro" id="IPR009543">
    <property type="entry name" value="VPS13_VAB"/>
</dbReference>
<dbReference type="Proteomes" id="UP001153321">
    <property type="component" value="Chromosome 7"/>
</dbReference>
<evidence type="ECO:0000256" key="1">
    <source>
        <dbReference type="SAM" id="MobiDB-lite"/>
    </source>
</evidence>
<gene>
    <name evidence="3" type="ORF">SPLIT_LOCUS11719</name>
</gene>
<evidence type="ECO:0000259" key="2">
    <source>
        <dbReference type="Pfam" id="PF25036"/>
    </source>
</evidence>
<protein>
    <recommendedName>
        <fullName evidence="2">Vacuolar protein sorting-associated protein 13 VPS13 adaptor binding domain-containing protein</fullName>
    </recommendedName>
</protein>
<feature type="region of interest" description="Disordered" evidence="1">
    <location>
        <begin position="184"/>
        <end position="203"/>
    </location>
</feature>
<dbReference type="GO" id="GO:0007005">
    <property type="term" value="P:mitochondrion organization"/>
    <property type="evidence" value="ECO:0007669"/>
    <property type="project" value="TreeGrafter"/>
</dbReference>
<dbReference type="InterPro" id="IPR026847">
    <property type="entry name" value="VPS13"/>
</dbReference>
<dbReference type="GO" id="GO:0045053">
    <property type="term" value="P:protein retention in Golgi apparatus"/>
    <property type="evidence" value="ECO:0007669"/>
    <property type="project" value="TreeGrafter"/>
</dbReference>
<feature type="compositionally biased region" description="Polar residues" evidence="1">
    <location>
        <begin position="112"/>
        <end position="124"/>
    </location>
</feature>
<evidence type="ECO:0000313" key="3">
    <source>
        <dbReference type="EMBL" id="CAH1646367.1"/>
    </source>
</evidence>
<evidence type="ECO:0000313" key="4">
    <source>
        <dbReference type="Proteomes" id="UP001153321"/>
    </source>
</evidence>
<keyword evidence="4" id="KW-1185">Reference proteome</keyword>